<reference evidence="3 4" key="1">
    <citation type="submission" date="2018-06" db="EMBL/GenBank/DDBJ databases">
        <title>Flavobacterium sp IMCC34762, genome.</title>
        <authorList>
            <person name="Joung Y."/>
            <person name="Cho J."/>
            <person name="Song J."/>
        </authorList>
    </citation>
    <scope>NUCLEOTIDE SEQUENCE [LARGE SCALE GENOMIC DNA]</scope>
    <source>
        <strain evidence="3 4">IMCC34762</strain>
    </source>
</reference>
<feature type="domain" description="Secretion system C-terminal sorting" evidence="2">
    <location>
        <begin position="1540"/>
        <end position="1616"/>
    </location>
</feature>
<dbReference type="Gene3D" id="2.60.40.740">
    <property type="match status" value="2"/>
</dbReference>
<evidence type="ECO:0000313" key="3">
    <source>
        <dbReference type="EMBL" id="PZX93029.1"/>
    </source>
</evidence>
<name>A0A2W7U705_9FLAO</name>
<dbReference type="Pfam" id="PF13573">
    <property type="entry name" value="SprB"/>
    <property type="match status" value="12"/>
</dbReference>
<evidence type="ECO:0000259" key="2">
    <source>
        <dbReference type="Pfam" id="PF18962"/>
    </source>
</evidence>
<evidence type="ECO:0000256" key="1">
    <source>
        <dbReference type="ARBA" id="ARBA00022729"/>
    </source>
</evidence>
<dbReference type="InterPro" id="IPR026444">
    <property type="entry name" value="Secre_tail"/>
</dbReference>
<organism evidence="3 4">
    <name type="scientific">Flavobacterium aquariorum</name>
    <dbReference type="NCBI Taxonomy" id="2217670"/>
    <lineage>
        <taxon>Bacteria</taxon>
        <taxon>Pseudomonadati</taxon>
        <taxon>Bacteroidota</taxon>
        <taxon>Flavobacteriia</taxon>
        <taxon>Flavobacteriales</taxon>
        <taxon>Flavobacteriaceae</taxon>
        <taxon>Flavobacterium</taxon>
    </lineage>
</organism>
<keyword evidence="1" id="KW-0732">Signal</keyword>
<dbReference type="RefSeq" id="WP_111410311.1">
    <property type="nucleotide sequence ID" value="NZ_QKXH01000007.1"/>
</dbReference>
<keyword evidence="4" id="KW-1185">Reference proteome</keyword>
<dbReference type="EMBL" id="QKXH01000007">
    <property type="protein sequence ID" value="PZX93029.1"/>
    <property type="molecule type" value="Genomic_DNA"/>
</dbReference>
<sequence length="1617" mass="173911">MKKIIYLILIITGTIGYSQSSGVRKVIITNPADINPITGTFSNSTGFGKNNGTISLDSPSGGITNGAGPYTYSWTKDLNNYAGNVTSLSNLGPGKYTVTVIENGKCQKKQDFNITEPSQLIPIISGNTNITCYNGITTLTAAAQGGFLQTNGNYNYSWDITYFDNSKEPKTGIQVTGKAGTYVLTVYDNASPVNSQSTSITVKQNTLLTSTKIITNAKCYGDNGNISLAITGGIAPYIINWTGTNINSAVISNNGKLLTAKAGAYYYSVKDNLGCELTTVPILAEIDQPNTPFSISLNSITQPSPTLSDGKINLNINDGYGNYSYSWEKDAVPFTPSNNISLSGLGNGIYSVTITDKNQVTDLTGCTKTINNIILKSLSATVNILNPINCIGDTATLEAMPIGGNGSYTYQWFKGTDTNPVGTNKTLSNCDAGNYKVIVNDTKYNFSASQTLNNPINPPVSIVTSKTTDVTCFGGNNGTIYIEVKDGTPVNGLYTFIWKKTGIITSGIVNTNSTSTISGLTAGTYTVTVKDQYCTKDFSFTVSQYPSITIPIESITPVLINGQSTGAINFLLDPTGGNGGYTYKWVSNSDATFITKTTKNISGLKADFYTIEIKDNNQCSVSKTFEVTQSPELLVSIKESSPIKCNGNFNGELQAVVTGGIATYNYQWFKNGLAFGDNSFEQKGLELGVYKVIVTDFVGAIKTSTLFSLKQPDLLTVTPTSQTNVLCNNAITGAIDININGGTTPYTQQWTKEGSNYSTNKNLINLGAGTYQVTVTDAVGHNCTASLSPAVIITQPTDPLLITDIEVKNLTGFETLNGRISVAITGGTAPYTYTWRNKGINTVIGDKAQITSLPIGTYELTITDDHNCTVTKEYILIQPDKLLITDISQTPSSTIKCYGDKFGILEATITGGVLPYTYNWYNILTPTITTSTTNPSETLLAGTYELKVTDANGNIFTFKSNPINEPPLLKINSTPKNVSCKNGNDGAITISPSGGTGSPTINWSTGKSTNTIDNLYSGSYTVAITDANQCQTSETIQITEPGLLYVSKVTKNPPSALGLQDGSIQIEVTGGTPNYNYLWYNGNKDLIYSDLNQPSNTSINNIFAGQYFITVTDSKNCAIIEKDLDKIDPLALSINQINVVKCNGDATASIRANASGGTPIYYYKWFKTTDPLNAVGLDETLVNVNAGTYYVVLSDSFGLSKQSGNITISEPVILSNTLSTEYTRCGDAKDWTITTVPTGGTSPYTYLWNTGTRTASLQNVEPANYSVLATDNHGCSITKTITINAPIHLATAETITKPTCFEGSDATIVLTSSGGQGPYTYLWNTGEKSNVLSNASAKEYSVAVTDFKGCVINKTYTIENPPKDVISLGEDVTLCFDQSLTINSTIADDKAKYSWTSTKGFTNNNPIITVSQPADYTLVVTNKLGCKATDTVKISSQNTAISAEFAVSSQVFMNEKFIIVDISNPIADGIEWVLPAEATVVNKTKDFAELSFNKVGEYELTLNTKKGNCTATQTKKIVVIEGEYVNPDSTDLKKKFDLKIYPNPSNGIFTVDVTLDKVIPAHVKVYNLTNNLIIDSKYEEGKDAYKFNFSLTGLTPGVYFVLVESQQGNQLRKIIIN</sequence>
<dbReference type="InterPro" id="IPR025667">
    <property type="entry name" value="SprB_repeat"/>
</dbReference>
<dbReference type="NCBIfam" id="TIGR04183">
    <property type="entry name" value="Por_Secre_tail"/>
    <property type="match status" value="1"/>
</dbReference>
<dbReference type="InterPro" id="IPR013783">
    <property type="entry name" value="Ig-like_fold"/>
</dbReference>
<dbReference type="Proteomes" id="UP000249177">
    <property type="component" value="Unassembled WGS sequence"/>
</dbReference>
<protein>
    <recommendedName>
        <fullName evidence="2">Secretion system C-terminal sorting domain-containing protein</fullName>
    </recommendedName>
</protein>
<gene>
    <name evidence="3" type="ORF">DOS84_11710</name>
</gene>
<comment type="caution">
    <text evidence="3">The sequence shown here is derived from an EMBL/GenBank/DDBJ whole genome shotgun (WGS) entry which is preliminary data.</text>
</comment>
<accession>A0A2W7U705</accession>
<dbReference type="OrthoDB" id="7794186at2"/>
<proteinExistence type="predicted"/>
<dbReference type="Gene3D" id="2.60.40.10">
    <property type="entry name" value="Immunoglobulins"/>
    <property type="match status" value="2"/>
</dbReference>
<evidence type="ECO:0000313" key="4">
    <source>
        <dbReference type="Proteomes" id="UP000249177"/>
    </source>
</evidence>
<dbReference type="Pfam" id="PF18962">
    <property type="entry name" value="Por_Secre_tail"/>
    <property type="match status" value="1"/>
</dbReference>